<dbReference type="SUPFAM" id="SSF55961">
    <property type="entry name" value="Bet v1-like"/>
    <property type="match status" value="1"/>
</dbReference>
<evidence type="ECO:0000313" key="1">
    <source>
        <dbReference type="EMBL" id="TEB30427.1"/>
    </source>
</evidence>
<gene>
    <name evidence="1" type="ORF">FA13DRAFT_1733735</name>
</gene>
<evidence type="ECO:0000313" key="2">
    <source>
        <dbReference type="Proteomes" id="UP000298030"/>
    </source>
</evidence>
<comment type="caution">
    <text evidence="1">The sequence shown here is derived from an EMBL/GenBank/DDBJ whole genome shotgun (WGS) entry which is preliminary data.</text>
</comment>
<dbReference type="AlphaFoldDB" id="A0A4Y7T8B6"/>
<name>A0A4Y7T8B6_COPMI</name>
<dbReference type="Proteomes" id="UP000298030">
    <property type="component" value="Unassembled WGS sequence"/>
</dbReference>
<evidence type="ECO:0008006" key="3">
    <source>
        <dbReference type="Google" id="ProtNLM"/>
    </source>
</evidence>
<sequence length="189" mass="20859">MPRDTRTPPLRTEGVFSVSGSTVISAPREEVWKTLLDFNSYPQWNPFTRKQLVVDSSGSPHYDPTPTEGKYLSMTVHIPPTMGTPGPFGTGSAFCEITVIDHDNYRVAWESAPTLLRPSVLLRTERWQILTEGPDGNTKYESFEVFSGPLAYLVKLFVGSGLKLGFKAFADSLKERVESLQAATSVSGL</sequence>
<dbReference type="Pfam" id="PF10604">
    <property type="entry name" value="Polyketide_cyc2"/>
    <property type="match status" value="1"/>
</dbReference>
<dbReference type="InterPro" id="IPR019587">
    <property type="entry name" value="Polyketide_cyclase/dehydratase"/>
</dbReference>
<protein>
    <recommendedName>
        <fullName evidence="3">Coenzyme Q-binding protein COQ10 START domain-containing protein</fullName>
    </recommendedName>
</protein>
<organism evidence="1 2">
    <name type="scientific">Coprinellus micaceus</name>
    <name type="common">Glistening ink-cap mushroom</name>
    <name type="synonym">Coprinus micaceus</name>
    <dbReference type="NCBI Taxonomy" id="71717"/>
    <lineage>
        <taxon>Eukaryota</taxon>
        <taxon>Fungi</taxon>
        <taxon>Dikarya</taxon>
        <taxon>Basidiomycota</taxon>
        <taxon>Agaricomycotina</taxon>
        <taxon>Agaricomycetes</taxon>
        <taxon>Agaricomycetidae</taxon>
        <taxon>Agaricales</taxon>
        <taxon>Agaricineae</taxon>
        <taxon>Psathyrellaceae</taxon>
        <taxon>Coprinellus</taxon>
    </lineage>
</organism>
<dbReference type="EMBL" id="QPFP01000023">
    <property type="protein sequence ID" value="TEB30427.1"/>
    <property type="molecule type" value="Genomic_DNA"/>
</dbReference>
<accession>A0A4Y7T8B6</accession>
<dbReference type="OrthoDB" id="509124at2759"/>
<reference evidence="1 2" key="1">
    <citation type="journal article" date="2019" name="Nat. Ecol. Evol.">
        <title>Megaphylogeny resolves global patterns of mushroom evolution.</title>
        <authorList>
            <person name="Varga T."/>
            <person name="Krizsan K."/>
            <person name="Foldi C."/>
            <person name="Dima B."/>
            <person name="Sanchez-Garcia M."/>
            <person name="Sanchez-Ramirez S."/>
            <person name="Szollosi G.J."/>
            <person name="Szarkandi J.G."/>
            <person name="Papp V."/>
            <person name="Albert L."/>
            <person name="Andreopoulos W."/>
            <person name="Angelini C."/>
            <person name="Antonin V."/>
            <person name="Barry K.W."/>
            <person name="Bougher N.L."/>
            <person name="Buchanan P."/>
            <person name="Buyck B."/>
            <person name="Bense V."/>
            <person name="Catcheside P."/>
            <person name="Chovatia M."/>
            <person name="Cooper J."/>
            <person name="Damon W."/>
            <person name="Desjardin D."/>
            <person name="Finy P."/>
            <person name="Geml J."/>
            <person name="Haridas S."/>
            <person name="Hughes K."/>
            <person name="Justo A."/>
            <person name="Karasinski D."/>
            <person name="Kautmanova I."/>
            <person name="Kiss B."/>
            <person name="Kocsube S."/>
            <person name="Kotiranta H."/>
            <person name="LaButti K.M."/>
            <person name="Lechner B.E."/>
            <person name="Liimatainen K."/>
            <person name="Lipzen A."/>
            <person name="Lukacs Z."/>
            <person name="Mihaltcheva S."/>
            <person name="Morgado L.N."/>
            <person name="Niskanen T."/>
            <person name="Noordeloos M.E."/>
            <person name="Ohm R.A."/>
            <person name="Ortiz-Santana B."/>
            <person name="Ovrebo C."/>
            <person name="Racz N."/>
            <person name="Riley R."/>
            <person name="Savchenko A."/>
            <person name="Shiryaev A."/>
            <person name="Soop K."/>
            <person name="Spirin V."/>
            <person name="Szebenyi C."/>
            <person name="Tomsovsky M."/>
            <person name="Tulloss R.E."/>
            <person name="Uehling J."/>
            <person name="Grigoriev I.V."/>
            <person name="Vagvolgyi C."/>
            <person name="Papp T."/>
            <person name="Martin F.M."/>
            <person name="Miettinen O."/>
            <person name="Hibbett D.S."/>
            <person name="Nagy L.G."/>
        </authorList>
    </citation>
    <scope>NUCLEOTIDE SEQUENCE [LARGE SCALE GENOMIC DNA]</scope>
    <source>
        <strain evidence="1 2">FP101781</strain>
    </source>
</reference>
<proteinExistence type="predicted"/>
<dbReference type="InterPro" id="IPR023393">
    <property type="entry name" value="START-like_dom_sf"/>
</dbReference>
<dbReference type="Gene3D" id="3.30.530.20">
    <property type="match status" value="1"/>
</dbReference>
<dbReference type="CDD" id="cd07822">
    <property type="entry name" value="SRPBCC_4"/>
    <property type="match status" value="1"/>
</dbReference>
<keyword evidence="2" id="KW-1185">Reference proteome</keyword>